<gene>
    <name evidence="1" type="primary">70</name>
    <name evidence="1" type="ORF">PBI_PIPEFISH_70</name>
</gene>
<dbReference type="RefSeq" id="YP_655347.1">
    <property type="nucleotide sequence ID" value="NC_008199.1"/>
</dbReference>
<dbReference type="Proteomes" id="UP000000907">
    <property type="component" value="Segment"/>
</dbReference>
<protein>
    <submittedName>
        <fullName evidence="1">Uncharacterized protein</fullName>
    </submittedName>
</protein>
<dbReference type="EMBL" id="DQ398049">
    <property type="protein sequence ID" value="ABD58567.1"/>
    <property type="molecule type" value="Genomic_DNA"/>
</dbReference>
<reference evidence="2" key="1">
    <citation type="journal article" date="2006" name="PLoS Genet.">
        <title>Exploring the Mycobacteriophage Metaproteome: Phage Genomics as an Educational Platform.</title>
        <authorList>
            <person name="Hatfull G.F."/>
            <person name="Pedulla M.L."/>
            <person name="Jacobs-Sera D."/>
            <person name="Cichon P.M."/>
            <person name="Foley A."/>
            <person name="Ford M.E."/>
            <person name="Gonda R.M."/>
            <person name="Houtz J.M."/>
            <person name="Hryckowian A.J."/>
            <person name="Kelchner V.A."/>
            <person name="Namburi S."/>
            <person name="Pajcini K.V."/>
            <person name="Popovich M.G."/>
            <person name="Schleicher D.T."/>
            <person name="Simanek B.Z."/>
            <person name="Smith A.L."/>
            <person name="Zdanowicz G.M."/>
            <person name="Kumar V."/>
            <person name="Peebles C.L."/>
            <person name="Jacobs W.R.Jr."/>
            <person name="Lawrence J.G."/>
            <person name="Hendrix R.W."/>
        </authorList>
    </citation>
    <scope>NUCLEOTIDE SEQUENCE [LARGE SCALE GENOMIC DNA]</scope>
</reference>
<keyword evidence="2" id="KW-1185">Reference proteome</keyword>
<name>Q19YT5_9CAUD</name>
<evidence type="ECO:0000313" key="2">
    <source>
        <dbReference type="Proteomes" id="UP000000907"/>
    </source>
</evidence>
<organism evidence="1 2">
    <name type="scientific">Mycobacterium phage Pipefish</name>
    <dbReference type="NCBI Taxonomy" id="373413"/>
    <lineage>
        <taxon>Viruses</taxon>
        <taxon>Duplodnaviria</taxon>
        <taxon>Heunggongvirae</taxon>
        <taxon>Uroviricota</taxon>
        <taxon>Caudoviricetes</taxon>
        <taxon>Bclasvirinae</taxon>
        <taxon>Pipefishvirus</taxon>
        <taxon>Pipefishvirus pipefish</taxon>
    </lineage>
</organism>
<dbReference type="KEGG" id="vg:4157722"/>
<proteinExistence type="predicted"/>
<sequence>MISESVEKRLVSAANELGISVDDLVDDALRSAAEFRELFGRRIVTRAASSTELIHRVRKRLRHAGALNEAVLARSLLEHTDLAEDAARKWPGTVPAIPIVVEYVCQRKRAAMAIDNWHRIVG</sequence>
<accession>Q19YT5</accession>
<evidence type="ECO:0000313" key="1">
    <source>
        <dbReference type="EMBL" id="ABD58567.1"/>
    </source>
</evidence>
<reference evidence="1 2" key="2">
    <citation type="journal article" date="2006" name="PLoS Genet.">
        <title>Exploring the mycobacteriophage metaproteome: phage genomics as an educational platform.</title>
        <authorList>
            <person name="Hatfull G.F."/>
            <person name="Pedulla M.L."/>
            <person name="Jacobs-Sera D."/>
            <person name="Cichon P.M."/>
            <person name="Foley A."/>
            <person name="Ford M.E."/>
            <person name="Gonda R.M."/>
            <person name="Houtz J.M."/>
            <person name="Hryckowian A.J."/>
            <person name="Kelchner V.A."/>
            <person name="Namburi S."/>
            <person name="Pajcini K.V."/>
            <person name="Popovich M.G."/>
            <person name="Schleicher D.T."/>
            <person name="Simanek B.Z."/>
            <person name="Smith A.L."/>
            <person name="Zdanowicz G.M."/>
            <person name="Kumar V."/>
            <person name="Peebles C.L."/>
            <person name="Jacobs W.R.Jr."/>
            <person name="Lawrence J.G."/>
            <person name="Hendrix R.W."/>
        </authorList>
    </citation>
    <scope>NUCLEOTIDE SEQUENCE [LARGE SCALE GENOMIC DNA]</scope>
</reference>